<dbReference type="FunFam" id="2.30.18.10:FF:000008">
    <property type="entry name" value="Transcription factor TFIIA complex large subunit"/>
    <property type="match status" value="1"/>
</dbReference>
<feature type="compositionally biased region" description="Acidic residues" evidence="5">
    <location>
        <begin position="166"/>
        <end position="178"/>
    </location>
</feature>
<gene>
    <name evidence="6" type="ORF">BCR36DRAFT_368176</name>
</gene>
<feature type="region of interest" description="Disordered" evidence="5">
    <location>
        <begin position="114"/>
        <end position="133"/>
    </location>
</feature>
<reference evidence="6 7" key="2">
    <citation type="submission" date="2016-08" db="EMBL/GenBank/DDBJ databases">
        <title>Pervasive Adenine N6-methylation of Active Genes in Fungi.</title>
        <authorList>
            <consortium name="DOE Joint Genome Institute"/>
            <person name="Mondo S.J."/>
            <person name="Dannebaum R.O."/>
            <person name="Kuo R.C."/>
            <person name="Labutti K."/>
            <person name="Haridas S."/>
            <person name="Kuo A."/>
            <person name="Salamov A."/>
            <person name="Ahrendt S.R."/>
            <person name="Lipzen A."/>
            <person name="Sullivan W."/>
            <person name="Andreopoulos W.B."/>
            <person name="Clum A."/>
            <person name="Lindquist E."/>
            <person name="Daum C."/>
            <person name="Ramamoorthy G.K."/>
            <person name="Gryganskyi A."/>
            <person name="Culley D."/>
            <person name="Magnuson J.K."/>
            <person name="James T.Y."/>
            <person name="O'Malley M.A."/>
            <person name="Stajich J.E."/>
            <person name="Spatafora J.W."/>
            <person name="Visel A."/>
            <person name="Grigoriev I.V."/>
        </authorList>
    </citation>
    <scope>NUCLEOTIDE SEQUENCE [LARGE SCALE GENOMIC DNA]</scope>
    <source>
        <strain evidence="7">finn</strain>
    </source>
</reference>
<evidence type="ECO:0000256" key="2">
    <source>
        <dbReference type="ARBA" id="ARBA00010059"/>
    </source>
</evidence>
<dbReference type="Gene3D" id="1.10.287.100">
    <property type="match status" value="1"/>
</dbReference>
<evidence type="ECO:0008006" key="8">
    <source>
        <dbReference type="Google" id="ProtNLM"/>
    </source>
</evidence>
<dbReference type="PANTHER" id="PTHR12694">
    <property type="entry name" value="TRANSCRIPTION INITIATION FACTOR IIA SUBUNIT 1"/>
    <property type="match status" value="1"/>
</dbReference>
<feature type="compositionally biased region" description="Basic and acidic residues" evidence="5">
    <location>
        <begin position="154"/>
        <end position="163"/>
    </location>
</feature>
<dbReference type="SUPFAM" id="SSF47396">
    <property type="entry name" value="Transcription factor IIA (TFIIA), alpha-helical domain"/>
    <property type="match status" value="1"/>
</dbReference>
<comment type="subcellular location">
    <subcellularLocation>
        <location evidence="1">Nucleus</location>
    </subcellularLocation>
</comment>
<dbReference type="SMART" id="SM01371">
    <property type="entry name" value="TFIIA"/>
    <property type="match status" value="1"/>
</dbReference>
<dbReference type="InterPro" id="IPR004855">
    <property type="entry name" value="TFIIA_asu/bsu"/>
</dbReference>
<sequence length="246" mass="28537">MSNTIVTHVYKWIIDNVVENVKKDFSSMGVEESILQEFQRNWETKVINSKVANFQKFSVNEDYYAQPTYDQYPAAATQDIINQNNYQFAHFNDSQYSVPPAYPTVQTTKVEPIPNQINSQSSNIPQTDGTNDELTTEEIDKIIEKKILECNNEKEKEKGKEISQVDGEDDEEDEDLNYDDNINSDLDDDDDDDDDNDENDPEHLILCQYEKVTRIKNKWKCSLKDGIINVNGKDYLFQKATGDFEW</sequence>
<keyword evidence="3" id="KW-0804">Transcription</keyword>
<dbReference type="PANTHER" id="PTHR12694:SF8">
    <property type="entry name" value="TRANSCRIPTION INITIATION FACTOR IIA SUBUNIT 1"/>
    <property type="match status" value="1"/>
</dbReference>
<proteinExistence type="inferred from homology"/>
<dbReference type="AlphaFoldDB" id="A0A1Y1VG87"/>
<feature type="region of interest" description="Disordered" evidence="5">
    <location>
        <begin position="154"/>
        <end position="202"/>
    </location>
</feature>
<feature type="compositionally biased region" description="Acidic residues" evidence="5">
    <location>
        <begin position="185"/>
        <end position="200"/>
    </location>
</feature>
<dbReference type="Pfam" id="PF03153">
    <property type="entry name" value="TFIIA"/>
    <property type="match status" value="1"/>
</dbReference>
<reference evidence="6 7" key="1">
    <citation type="submission" date="2016-08" db="EMBL/GenBank/DDBJ databases">
        <title>Genomes of anaerobic fungi encode conserved fungal cellulosomes for biomass hydrolysis.</title>
        <authorList>
            <consortium name="DOE Joint Genome Institute"/>
            <person name="Haitjema C.H."/>
            <person name="Gilmore S.P."/>
            <person name="Henske J.K."/>
            <person name="Solomon K.V."/>
            <person name="De Groot R."/>
            <person name="Kuo A."/>
            <person name="Mondo S.J."/>
            <person name="Salamov A.A."/>
            <person name="Labutti K."/>
            <person name="Zhao Z."/>
            <person name="Chiniquy J."/>
            <person name="Barry K."/>
            <person name="Brewer H.M."/>
            <person name="Purvine S.O."/>
            <person name="Wright A.T."/>
            <person name="Boxma B."/>
            <person name="Van Alen T."/>
            <person name="Hackstein J.H."/>
            <person name="Baker S.E."/>
            <person name="Grigoriev I.V."/>
            <person name="O'Malley M.A."/>
        </authorList>
    </citation>
    <scope>NUCLEOTIDE SEQUENCE [LARGE SCALE GENOMIC DNA]</scope>
    <source>
        <strain evidence="7">finn</strain>
    </source>
</reference>
<keyword evidence="4" id="KW-0539">Nucleus</keyword>
<dbReference type="EMBL" id="MCFH01000009">
    <property type="protein sequence ID" value="ORX55437.1"/>
    <property type="molecule type" value="Genomic_DNA"/>
</dbReference>
<accession>A0A1Y1VG87</accession>
<evidence type="ECO:0000313" key="7">
    <source>
        <dbReference type="Proteomes" id="UP000193719"/>
    </source>
</evidence>
<dbReference type="Proteomes" id="UP000193719">
    <property type="component" value="Unassembled WGS sequence"/>
</dbReference>
<comment type="similarity">
    <text evidence="2">Belongs to the TFIIA subunit 1 family.</text>
</comment>
<evidence type="ECO:0000256" key="1">
    <source>
        <dbReference type="ARBA" id="ARBA00004123"/>
    </source>
</evidence>
<evidence type="ECO:0000313" key="6">
    <source>
        <dbReference type="EMBL" id="ORX55437.1"/>
    </source>
</evidence>
<evidence type="ECO:0000256" key="5">
    <source>
        <dbReference type="SAM" id="MobiDB-lite"/>
    </source>
</evidence>
<feature type="compositionally biased region" description="Polar residues" evidence="5">
    <location>
        <begin position="114"/>
        <end position="129"/>
    </location>
</feature>
<keyword evidence="7" id="KW-1185">Reference proteome</keyword>
<dbReference type="GO" id="GO:0006367">
    <property type="term" value="P:transcription initiation at RNA polymerase II promoter"/>
    <property type="evidence" value="ECO:0007669"/>
    <property type="project" value="InterPro"/>
</dbReference>
<comment type="caution">
    <text evidence="6">The sequence shown here is derived from an EMBL/GenBank/DDBJ whole genome shotgun (WGS) entry which is preliminary data.</text>
</comment>
<dbReference type="InterPro" id="IPR009088">
    <property type="entry name" value="TFIIA_b-brl"/>
</dbReference>
<dbReference type="GO" id="GO:0005672">
    <property type="term" value="C:transcription factor TFIIA complex"/>
    <property type="evidence" value="ECO:0007669"/>
    <property type="project" value="InterPro"/>
</dbReference>
<dbReference type="STRING" id="1754191.A0A1Y1VG87"/>
<dbReference type="CDD" id="cd07976">
    <property type="entry name" value="TFIIA_alpha_beta_like"/>
    <property type="match status" value="1"/>
</dbReference>
<protein>
    <recommendedName>
        <fullName evidence="8">Transcription factor IIA, alpha/beta subunit</fullName>
    </recommendedName>
</protein>
<evidence type="ECO:0000256" key="3">
    <source>
        <dbReference type="ARBA" id="ARBA00023163"/>
    </source>
</evidence>
<name>A0A1Y1VG87_9FUNG</name>
<evidence type="ECO:0000256" key="4">
    <source>
        <dbReference type="ARBA" id="ARBA00023242"/>
    </source>
</evidence>
<dbReference type="SUPFAM" id="SSF50784">
    <property type="entry name" value="Transcription factor IIA (TFIIA), beta-barrel domain"/>
    <property type="match status" value="1"/>
</dbReference>
<dbReference type="OrthoDB" id="6275927at2759"/>
<dbReference type="Gene3D" id="2.30.18.10">
    <property type="entry name" value="Transcription factor IIA (TFIIA), beta-barrel domain"/>
    <property type="match status" value="1"/>
</dbReference>
<organism evidence="6 7">
    <name type="scientific">Piromyces finnis</name>
    <dbReference type="NCBI Taxonomy" id="1754191"/>
    <lineage>
        <taxon>Eukaryota</taxon>
        <taxon>Fungi</taxon>
        <taxon>Fungi incertae sedis</taxon>
        <taxon>Chytridiomycota</taxon>
        <taxon>Chytridiomycota incertae sedis</taxon>
        <taxon>Neocallimastigomycetes</taxon>
        <taxon>Neocallimastigales</taxon>
        <taxon>Neocallimastigaceae</taxon>
        <taxon>Piromyces</taxon>
    </lineage>
</organism>